<protein>
    <submittedName>
        <fullName evidence="2">Molybdopterin-binding protein</fullName>
    </submittedName>
</protein>
<dbReference type="InterPro" id="IPR000572">
    <property type="entry name" value="OxRdtase_Mopterin-bd_dom"/>
</dbReference>
<dbReference type="PANTHER" id="PTHR43032:SF2">
    <property type="entry name" value="BLL0505 PROTEIN"/>
    <property type="match status" value="1"/>
</dbReference>
<dbReference type="Pfam" id="PF00174">
    <property type="entry name" value="Oxidored_molyb"/>
    <property type="match status" value="1"/>
</dbReference>
<gene>
    <name evidence="2" type="ORF">GCM10022212_13780</name>
</gene>
<sequence>MKHQPEKRRFFRMSLAGAGAVLVAGCDRLAQTSWFPKILASGETFNHAAQKALLSRKAMAQEFSEADLSPSFRSNGTSDPNSAAYQAMVQNNFADWSLKVDGLVEQPMQLTLAQLRAMPSRTQITRHDCVEGWSAIGKWTGVPLQQILVAAKPTAAARFVVFHCADPMESDGSSLYYESIDLDDATHPQTILAYALNGETLPVQNGAPLRLRVERQLGYKQAKYLMRIELVDSFAHIKGGKGGYWEDSNGYQWFAGI</sequence>
<feature type="domain" description="Oxidoreductase molybdopterin-binding" evidence="1">
    <location>
        <begin position="92"/>
        <end position="232"/>
    </location>
</feature>
<dbReference type="RefSeq" id="WP_344762535.1">
    <property type="nucleotide sequence ID" value="NZ_BAAAZE010000007.1"/>
</dbReference>
<comment type="caution">
    <text evidence="2">The sequence shown here is derived from an EMBL/GenBank/DDBJ whole genome shotgun (WGS) entry which is preliminary data.</text>
</comment>
<keyword evidence="3" id="KW-1185">Reference proteome</keyword>
<dbReference type="EMBL" id="BAAAZE010000007">
    <property type="protein sequence ID" value="GAA4018959.1"/>
    <property type="molecule type" value="Genomic_DNA"/>
</dbReference>
<evidence type="ECO:0000259" key="1">
    <source>
        <dbReference type="Pfam" id="PF00174"/>
    </source>
</evidence>
<dbReference type="PANTHER" id="PTHR43032">
    <property type="entry name" value="PROTEIN-METHIONINE-SULFOXIDE REDUCTASE"/>
    <property type="match status" value="1"/>
</dbReference>
<dbReference type="CDD" id="cd02108">
    <property type="entry name" value="bact_SO_family_Moco"/>
    <property type="match status" value="1"/>
</dbReference>
<dbReference type="Gene3D" id="3.90.420.10">
    <property type="entry name" value="Oxidoreductase, molybdopterin-binding domain"/>
    <property type="match status" value="1"/>
</dbReference>
<dbReference type="InterPro" id="IPR036374">
    <property type="entry name" value="OxRdtase_Mopterin-bd_sf"/>
</dbReference>
<evidence type="ECO:0000313" key="2">
    <source>
        <dbReference type="EMBL" id="GAA4018959.1"/>
    </source>
</evidence>
<accession>A0ABP7SZS1</accession>
<dbReference type="PROSITE" id="PS51257">
    <property type="entry name" value="PROKAR_LIPOPROTEIN"/>
    <property type="match status" value="1"/>
</dbReference>
<evidence type="ECO:0000313" key="3">
    <source>
        <dbReference type="Proteomes" id="UP001501353"/>
    </source>
</evidence>
<proteinExistence type="predicted"/>
<name>A0ABP7SZS1_9BURK</name>
<organism evidence="2 3">
    <name type="scientific">Actimicrobium antarcticum</name>
    <dbReference type="NCBI Taxonomy" id="1051899"/>
    <lineage>
        <taxon>Bacteria</taxon>
        <taxon>Pseudomonadati</taxon>
        <taxon>Pseudomonadota</taxon>
        <taxon>Betaproteobacteria</taxon>
        <taxon>Burkholderiales</taxon>
        <taxon>Oxalobacteraceae</taxon>
        <taxon>Actimicrobium</taxon>
    </lineage>
</organism>
<reference evidence="3" key="1">
    <citation type="journal article" date="2019" name="Int. J. Syst. Evol. Microbiol.">
        <title>The Global Catalogue of Microorganisms (GCM) 10K type strain sequencing project: providing services to taxonomists for standard genome sequencing and annotation.</title>
        <authorList>
            <consortium name="The Broad Institute Genomics Platform"/>
            <consortium name="The Broad Institute Genome Sequencing Center for Infectious Disease"/>
            <person name="Wu L."/>
            <person name="Ma J."/>
        </authorList>
    </citation>
    <scope>NUCLEOTIDE SEQUENCE [LARGE SCALE GENOMIC DNA]</scope>
    <source>
        <strain evidence="3">JCM 16673</strain>
    </source>
</reference>
<dbReference type="SUPFAM" id="SSF56524">
    <property type="entry name" value="Oxidoreductase molybdopterin-binding domain"/>
    <property type="match status" value="1"/>
</dbReference>
<dbReference type="Proteomes" id="UP001501353">
    <property type="component" value="Unassembled WGS sequence"/>
</dbReference>